<organism evidence="2 3">
    <name type="scientific">Pseudoalteromonas luteoviolacea</name>
    <dbReference type="NCBI Taxonomy" id="43657"/>
    <lineage>
        <taxon>Bacteria</taxon>
        <taxon>Pseudomonadati</taxon>
        <taxon>Pseudomonadota</taxon>
        <taxon>Gammaproteobacteria</taxon>
        <taxon>Alteromonadales</taxon>
        <taxon>Pseudoalteromonadaceae</taxon>
        <taxon>Pseudoalteromonas</taxon>
    </lineage>
</organism>
<gene>
    <name evidence="2" type="ORF">A7985_06630</name>
</gene>
<keyword evidence="1" id="KW-0472">Membrane</keyword>
<dbReference type="Proteomes" id="UP000093366">
    <property type="component" value="Unassembled WGS sequence"/>
</dbReference>
<dbReference type="RefSeq" id="WP_065789629.1">
    <property type="nucleotide sequence ID" value="NZ_JAGJED010000001.1"/>
</dbReference>
<proteinExistence type="predicted"/>
<accession>A0A1C0TWJ3</accession>
<keyword evidence="1" id="KW-0812">Transmembrane</keyword>
<evidence type="ECO:0000313" key="3">
    <source>
        <dbReference type="Proteomes" id="UP000093366"/>
    </source>
</evidence>
<feature type="transmembrane region" description="Helical" evidence="1">
    <location>
        <begin position="12"/>
        <end position="34"/>
    </location>
</feature>
<dbReference type="EMBL" id="MAUJ01000001">
    <property type="protein sequence ID" value="OCQ23614.1"/>
    <property type="molecule type" value="Genomic_DNA"/>
</dbReference>
<feature type="transmembrane region" description="Helical" evidence="1">
    <location>
        <begin position="40"/>
        <end position="61"/>
    </location>
</feature>
<sequence>MEMLQTKNVIRFLAIFLAFPLWVITTAILFAIMFGEYKGVYAWALTMGTFIGAMSFSYVAITGHSKNPI</sequence>
<dbReference type="AlphaFoldDB" id="A0A1C0TWJ3"/>
<reference evidence="3" key="1">
    <citation type="submission" date="2016-07" db="EMBL/GenBank/DDBJ databases">
        <authorList>
            <person name="Florea S."/>
            <person name="Webb J.S."/>
            <person name="Jaromczyk J."/>
            <person name="Schardl C.L."/>
        </authorList>
    </citation>
    <scope>NUCLEOTIDE SEQUENCE [LARGE SCALE GENOMIC DNA]</scope>
    <source>
        <strain evidence="3">IPB1</strain>
    </source>
</reference>
<keyword evidence="1" id="KW-1133">Transmembrane helix</keyword>
<comment type="caution">
    <text evidence="2">The sequence shown here is derived from an EMBL/GenBank/DDBJ whole genome shotgun (WGS) entry which is preliminary data.</text>
</comment>
<name>A0A1C0TWJ3_9GAMM</name>
<evidence type="ECO:0000256" key="1">
    <source>
        <dbReference type="SAM" id="Phobius"/>
    </source>
</evidence>
<evidence type="ECO:0000313" key="2">
    <source>
        <dbReference type="EMBL" id="OCQ23614.1"/>
    </source>
</evidence>
<dbReference type="OrthoDB" id="6311443at2"/>
<protein>
    <submittedName>
        <fullName evidence="2">Uncharacterized protein</fullName>
    </submittedName>
</protein>